<dbReference type="InterPro" id="IPR011990">
    <property type="entry name" value="TPR-like_helical_dom_sf"/>
</dbReference>
<dbReference type="OrthoDB" id="993981at2"/>
<keyword evidence="9" id="KW-1185">Reference proteome</keyword>
<keyword evidence="3" id="KW-0732">Signal</keyword>
<dbReference type="Proteomes" id="UP000321479">
    <property type="component" value="Chromosome"/>
</dbReference>
<dbReference type="InterPro" id="IPR033985">
    <property type="entry name" value="SusD-like_N"/>
</dbReference>
<protein>
    <submittedName>
        <fullName evidence="8">RagB/SusD family nutrient uptake outer membrane protein</fullName>
    </submittedName>
</protein>
<name>A0A5B8UR60_9SPHI</name>
<comment type="similarity">
    <text evidence="2">Belongs to the SusD family.</text>
</comment>
<accession>A0A5B8UR60</accession>
<dbReference type="AlphaFoldDB" id="A0A5B8UR60"/>
<dbReference type="CDD" id="cd08977">
    <property type="entry name" value="SusD"/>
    <property type="match status" value="1"/>
</dbReference>
<comment type="subcellular location">
    <subcellularLocation>
        <location evidence="1">Cell outer membrane</location>
    </subcellularLocation>
</comment>
<dbReference type="Gene3D" id="1.25.40.390">
    <property type="match status" value="1"/>
</dbReference>
<evidence type="ECO:0000256" key="2">
    <source>
        <dbReference type="ARBA" id="ARBA00006275"/>
    </source>
</evidence>
<dbReference type="Pfam" id="PF14322">
    <property type="entry name" value="SusD-like_3"/>
    <property type="match status" value="1"/>
</dbReference>
<feature type="domain" description="RagB/SusD" evidence="6">
    <location>
        <begin position="269"/>
        <end position="520"/>
    </location>
</feature>
<keyword evidence="5" id="KW-0998">Cell outer membrane</keyword>
<evidence type="ECO:0000313" key="9">
    <source>
        <dbReference type="Proteomes" id="UP000321479"/>
    </source>
</evidence>
<dbReference type="PROSITE" id="PS51257">
    <property type="entry name" value="PROKAR_LIPOPROTEIN"/>
    <property type="match status" value="1"/>
</dbReference>
<evidence type="ECO:0000256" key="1">
    <source>
        <dbReference type="ARBA" id="ARBA00004442"/>
    </source>
</evidence>
<dbReference type="Pfam" id="PF07980">
    <property type="entry name" value="SusD_RagB"/>
    <property type="match status" value="1"/>
</dbReference>
<dbReference type="KEGG" id="mgin:FRZ54_02880"/>
<feature type="domain" description="SusD-like N-terminal" evidence="7">
    <location>
        <begin position="77"/>
        <end position="219"/>
    </location>
</feature>
<dbReference type="EMBL" id="CP042436">
    <property type="protein sequence ID" value="QEC61573.1"/>
    <property type="molecule type" value="Genomic_DNA"/>
</dbReference>
<evidence type="ECO:0000256" key="3">
    <source>
        <dbReference type="ARBA" id="ARBA00022729"/>
    </source>
</evidence>
<evidence type="ECO:0000313" key="8">
    <source>
        <dbReference type="EMBL" id="QEC61573.1"/>
    </source>
</evidence>
<evidence type="ECO:0000256" key="5">
    <source>
        <dbReference type="ARBA" id="ARBA00023237"/>
    </source>
</evidence>
<dbReference type="InterPro" id="IPR012944">
    <property type="entry name" value="SusD_RagB_dom"/>
</dbReference>
<dbReference type="SUPFAM" id="SSF48452">
    <property type="entry name" value="TPR-like"/>
    <property type="match status" value="1"/>
</dbReference>
<dbReference type="RefSeq" id="WP_147030150.1">
    <property type="nucleotide sequence ID" value="NZ_CP042436.1"/>
</dbReference>
<keyword evidence="4" id="KW-0472">Membrane</keyword>
<evidence type="ECO:0000256" key="4">
    <source>
        <dbReference type="ARBA" id="ARBA00023136"/>
    </source>
</evidence>
<reference evidence="8 9" key="1">
    <citation type="journal article" date="2017" name="Curr. Microbiol.">
        <title>Mucilaginibacter ginsenosidivorans sp. nov., Isolated from Soil of Ginseng Field.</title>
        <authorList>
            <person name="Kim M.M."/>
            <person name="Siddiqi M.Z."/>
            <person name="Im W.T."/>
        </authorList>
    </citation>
    <scope>NUCLEOTIDE SEQUENCE [LARGE SCALE GENOMIC DNA]</scope>
    <source>
        <strain evidence="8 9">Gsoil 3017</strain>
    </source>
</reference>
<sequence>MKPINKIVIILAFGAAIAGCKKSFLDRPSTSQISSNNFYQAPADLRLATANLYGGAPWWQFQQPWLLFGDGLPGTAFYTYYGDLMQLYTRTITGQNGLVSSGWTGLYNVIGQCNMVINAINKQSSAAIPAVNKNQALAEARFIRAVAYYHLAVYWGAVPIVEDNTKLVNDPLLNRNTVADVYKFITKDLTFAAQNLPATDQPGRVTTWSAQGMLGKVYLTMAGLGQNGSRDQALLDSAKKYAGNVCKNSGLELFHSYYDLFKTQNNDNPESLFALQWAPGVGYGFGNVLPTYYSPSATINAQKSGGWQTLQPTYDLYQMYAEKDTVRRKATIMLTGDHYSELDAADGGYTATGICMKKHIVGNEKDNNSPTMTIWSSPEHFSMLRLADVYLVYAEAILGNSATTTDGDALTYFNKVRARAGVDPAPMLSADTILRERRVELAFEGQYWIDLVRLSYYQADKAVNLLNTQKRYTFTYDPKTRIAKRDTTTAVPTLPATISSFTLPIPAAEVTTDPKLAQPPVPYYK</sequence>
<organism evidence="8 9">
    <name type="scientific">Mucilaginibacter ginsenosidivorans</name>
    <dbReference type="NCBI Taxonomy" id="398053"/>
    <lineage>
        <taxon>Bacteria</taxon>
        <taxon>Pseudomonadati</taxon>
        <taxon>Bacteroidota</taxon>
        <taxon>Sphingobacteriia</taxon>
        <taxon>Sphingobacteriales</taxon>
        <taxon>Sphingobacteriaceae</taxon>
        <taxon>Mucilaginibacter</taxon>
    </lineage>
</organism>
<evidence type="ECO:0000259" key="7">
    <source>
        <dbReference type="Pfam" id="PF14322"/>
    </source>
</evidence>
<evidence type="ECO:0000259" key="6">
    <source>
        <dbReference type="Pfam" id="PF07980"/>
    </source>
</evidence>
<proteinExistence type="inferred from homology"/>
<dbReference type="GO" id="GO:0009279">
    <property type="term" value="C:cell outer membrane"/>
    <property type="evidence" value="ECO:0007669"/>
    <property type="project" value="UniProtKB-SubCell"/>
</dbReference>
<gene>
    <name evidence="8" type="ORF">FRZ54_02880</name>
</gene>